<gene>
    <name evidence="2" type="ORF">G3570_03910</name>
</gene>
<dbReference type="AlphaFoldDB" id="A0A6M1T642"/>
<feature type="domain" description="Right handed beta helix" evidence="1">
    <location>
        <begin position="97"/>
        <end position="244"/>
    </location>
</feature>
<dbReference type="InterPro" id="IPR006626">
    <property type="entry name" value="PbH1"/>
</dbReference>
<sequence>MNKRLGILTVLSLIILASGCKEPPPCDFEIRPGPAAQNQMQTALNQVKDGCTISLSDGVFEFSRGLTMDSKSNVTIKGVSRENTILSFENQETGADGLLISNSDDIIVKDLTIRDTMGDALKFTDSQSIVMLRLNTIWSGEPSEDNGAYGLYPVESSNILIDDCYSYGASDSGIYVGQSDNAIVRNSRAEGNVIGIEIENTTGADVYDNVVYENAAGIMVINLPGLSQLGSQTRIFNNTITDNNLGNFAHHGHIAAEVPAGTGILTLSITDVEIFNNDLHENNVVGTAVASYLALVGIGVAPEPTDPNYNPYPGNIYIHDNSYSRSNNYAPAEEQSDFGNLLVQSFGANPIPDFILDGIFLPESGESGTICIENNDGSSFVNLNLLNDFPNNLSFDASPHACSMDPLPEIVLDIPQI</sequence>
<evidence type="ECO:0000259" key="1">
    <source>
        <dbReference type="Pfam" id="PF13229"/>
    </source>
</evidence>
<proteinExistence type="predicted"/>
<dbReference type="Gene3D" id="2.160.20.10">
    <property type="entry name" value="Single-stranded right-handed beta-helix, Pectin lyase-like"/>
    <property type="match status" value="1"/>
</dbReference>
<dbReference type="InterPro" id="IPR022442">
    <property type="entry name" value="SO_2930-like_dom"/>
</dbReference>
<reference evidence="2 3" key="1">
    <citation type="submission" date="2020-02" db="EMBL/GenBank/DDBJ databases">
        <title>Balneolaceae bacterium YR4-1, complete genome.</title>
        <authorList>
            <person name="Li Y."/>
            <person name="Wu S."/>
        </authorList>
    </citation>
    <scope>NUCLEOTIDE SEQUENCE [LARGE SCALE GENOMIC DNA]</scope>
    <source>
        <strain evidence="2 3">YR4-1</strain>
    </source>
</reference>
<organism evidence="2 3">
    <name type="scientific">Halalkalibaculum roseum</name>
    <dbReference type="NCBI Taxonomy" id="2709311"/>
    <lineage>
        <taxon>Bacteria</taxon>
        <taxon>Pseudomonadati</taxon>
        <taxon>Balneolota</taxon>
        <taxon>Balneolia</taxon>
        <taxon>Balneolales</taxon>
        <taxon>Balneolaceae</taxon>
        <taxon>Halalkalibaculum</taxon>
    </lineage>
</organism>
<dbReference type="InterPro" id="IPR011050">
    <property type="entry name" value="Pectin_lyase_fold/virulence"/>
</dbReference>
<comment type="caution">
    <text evidence="2">The sequence shown here is derived from an EMBL/GenBank/DDBJ whole genome shotgun (WGS) entry which is preliminary data.</text>
</comment>
<dbReference type="InterPro" id="IPR039448">
    <property type="entry name" value="Beta_helix"/>
</dbReference>
<evidence type="ECO:0000313" key="3">
    <source>
        <dbReference type="Proteomes" id="UP000473278"/>
    </source>
</evidence>
<dbReference type="Pfam" id="PF13229">
    <property type="entry name" value="Beta_helix"/>
    <property type="match status" value="1"/>
</dbReference>
<name>A0A6M1T642_9BACT</name>
<accession>A0A6M1T642</accession>
<dbReference type="NCBIfam" id="TIGR03805">
    <property type="entry name" value="beta_helix_1"/>
    <property type="match status" value="1"/>
</dbReference>
<dbReference type="InterPro" id="IPR012334">
    <property type="entry name" value="Pectin_lyas_fold"/>
</dbReference>
<protein>
    <recommendedName>
        <fullName evidence="1">Right handed beta helix domain-containing protein</fullName>
    </recommendedName>
</protein>
<dbReference type="SUPFAM" id="SSF51126">
    <property type="entry name" value="Pectin lyase-like"/>
    <property type="match status" value="1"/>
</dbReference>
<dbReference type="Proteomes" id="UP000473278">
    <property type="component" value="Unassembled WGS sequence"/>
</dbReference>
<evidence type="ECO:0000313" key="2">
    <source>
        <dbReference type="EMBL" id="NGP75763.1"/>
    </source>
</evidence>
<dbReference type="EMBL" id="JAALLT010000001">
    <property type="protein sequence ID" value="NGP75763.1"/>
    <property type="molecule type" value="Genomic_DNA"/>
</dbReference>
<dbReference type="PROSITE" id="PS51257">
    <property type="entry name" value="PROKAR_LIPOPROTEIN"/>
    <property type="match status" value="1"/>
</dbReference>
<keyword evidence="3" id="KW-1185">Reference proteome</keyword>
<dbReference type="SMART" id="SM00710">
    <property type="entry name" value="PbH1"/>
    <property type="match status" value="6"/>
</dbReference>